<dbReference type="EMBL" id="LRXL01000052">
    <property type="protein sequence ID" value="OAB76112.1"/>
    <property type="molecule type" value="Genomic_DNA"/>
</dbReference>
<proteinExistence type="predicted"/>
<evidence type="ECO:0008006" key="3">
    <source>
        <dbReference type="Google" id="ProtNLM"/>
    </source>
</evidence>
<protein>
    <recommendedName>
        <fullName evidence="3">PepSY domain-containing protein</fullName>
    </recommendedName>
</protein>
<reference evidence="1 2" key="1">
    <citation type="submission" date="2016-02" db="EMBL/GenBank/DDBJ databases">
        <title>Ulvibacter sp. LPB0005, isolated from Thais luteostoma.</title>
        <authorList>
            <person name="Shin S.-K."/>
            <person name="Yi H."/>
        </authorList>
    </citation>
    <scope>NUCLEOTIDE SEQUENCE [LARGE SCALE GENOMIC DNA]</scope>
    <source>
        <strain evidence="1 2">LPB0005</strain>
    </source>
</reference>
<keyword evidence="2" id="KW-1185">Reference proteome</keyword>
<organism evidence="1 2">
    <name type="scientific">Cochleicola gelatinilyticus</name>
    <dbReference type="NCBI Taxonomy" id="1763537"/>
    <lineage>
        <taxon>Bacteria</taxon>
        <taxon>Pseudomonadati</taxon>
        <taxon>Bacteroidota</taxon>
        <taxon>Flavobacteriia</taxon>
        <taxon>Flavobacteriales</taxon>
        <taxon>Flavobacteriaceae</taxon>
        <taxon>Cochleicola</taxon>
    </lineage>
</organism>
<sequence length="187" mass="21608">MLTNNKLNLSEFKSVARTLSAIEYRDLTGKVANGTAYFYKQSLPEKNGHIAIYGDNDGFEKIVVDKTLHFMEVYNFNEEGILVSKGLMYPEGFKKGTWMYNNESGNVEKEIDYDEPFNFSWEDVLIYLEERAIQKESIVYIIRDAESNPKTWTIEWNIDTDNAEVIILNGDTGKVIEINKQPIKKEI</sequence>
<evidence type="ECO:0000313" key="2">
    <source>
        <dbReference type="Proteomes" id="UP000077013"/>
    </source>
</evidence>
<dbReference type="Proteomes" id="UP000077013">
    <property type="component" value="Unassembled WGS sequence"/>
</dbReference>
<accession>A0A167F272</accession>
<evidence type="ECO:0000313" key="1">
    <source>
        <dbReference type="EMBL" id="OAB76112.1"/>
    </source>
</evidence>
<name>A0A167F272_9FLAO</name>
<comment type="caution">
    <text evidence="1">The sequence shown here is derived from an EMBL/GenBank/DDBJ whole genome shotgun (WGS) entry which is preliminary data.</text>
</comment>
<gene>
    <name evidence="1" type="ORF">ULVI_13725</name>
</gene>
<dbReference type="AlphaFoldDB" id="A0A167F272"/>